<feature type="domain" description="Peptidase C39-like" evidence="2">
    <location>
        <begin position="106"/>
        <end position="240"/>
    </location>
</feature>
<name>A0A6N8I311_9FIRM</name>
<dbReference type="InterPro" id="IPR039564">
    <property type="entry name" value="Peptidase_C39-like"/>
</dbReference>
<dbReference type="Gene3D" id="3.90.70.10">
    <property type="entry name" value="Cysteine proteinases"/>
    <property type="match status" value="1"/>
</dbReference>
<dbReference type="EMBL" id="VWXL01000087">
    <property type="protein sequence ID" value="MVB12328.1"/>
    <property type="molecule type" value="Genomic_DNA"/>
</dbReference>
<evidence type="ECO:0000313" key="4">
    <source>
        <dbReference type="Proteomes" id="UP000469440"/>
    </source>
</evidence>
<organism evidence="3 4">
    <name type="scientific">Caproicibacter fermentans</name>
    <dbReference type="NCBI Taxonomy" id="2576756"/>
    <lineage>
        <taxon>Bacteria</taxon>
        <taxon>Bacillati</taxon>
        <taxon>Bacillota</taxon>
        <taxon>Clostridia</taxon>
        <taxon>Eubacteriales</taxon>
        <taxon>Acutalibacteraceae</taxon>
        <taxon>Caproicibacter</taxon>
    </lineage>
</organism>
<sequence>MLDPVTAKLLMYAVKTAADRDSRRQMLILILAPAIGLILLIAFILYLLTNPFSLLSRYLTGNEAGAVKDFQNDYGYNQTLGIHEKDYTEGSGKSYDGVTFADGQTKVVYFNQLDNRWANKPYGTDTIGSCACGPTSMSIVVSSLTGQTVDPPTMAEWAYENGYWCSGNGSYHTLIPGAAKHFGLSCESIGLDEPQKLVNALLSGKLVVALMAKGHFTTSGHYMVLRGVTKSGKILVADPASVSRSKREWDLSIILNEARRGASAGGPLWAIGKGS</sequence>
<dbReference type="Proteomes" id="UP000469440">
    <property type="component" value="Unassembled WGS sequence"/>
</dbReference>
<evidence type="ECO:0000256" key="1">
    <source>
        <dbReference type="SAM" id="Phobius"/>
    </source>
</evidence>
<comment type="caution">
    <text evidence="3">The sequence shown here is derived from an EMBL/GenBank/DDBJ whole genome shotgun (WGS) entry which is preliminary data.</text>
</comment>
<gene>
    <name evidence="3" type="ORF">CAFE_30610</name>
</gene>
<proteinExistence type="predicted"/>
<feature type="transmembrane region" description="Helical" evidence="1">
    <location>
        <begin position="27"/>
        <end position="48"/>
    </location>
</feature>
<evidence type="ECO:0000313" key="3">
    <source>
        <dbReference type="EMBL" id="MVB12328.1"/>
    </source>
</evidence>
<keyword evidence="1" id="KW-0472">Membrane</keyword>
<keyword evidence="1" id="KW-1133">Transmembrane helix</keyword>
<keyword evidence="4" id="KW-1185">Reference proteome</keyword>
<evidence type="ECO:0000259" key="2">
    <source>
        <dbReference type="Pfam" id="PF13529"/>
    </source>
</evidence>
<dbReference type="Pfam" id="PF13529">
    <property type="entry name" value="Peptidase_C39_2"/>
    <property type="match status" value="1"/>
</dbReference>
<accession>A0A6N8I311</accession>
<reference evidence="3 4" key="1">
    <citation type="submission" date="2019-09" db="EMBL/GenBank/DDBJ databases">
        <title>Genome sequence of Clostridium sp. EA1.</title>
        <authorList>
            <person name="Poehlein A."/>
            <person name="Bengelsdorf F.R."/>
            <person name="Daniel R."/>
        </authorList>
    </citation>
    <scope>NUCLEOTIDE SEQUENCE [LARGE SCALE GENOMIC DNA]</scope>
    <source>
        <strain evidence="3 4">EA1</strain>
    </source>
</reference>
<dbReference type="RefSeq" id="WP_330594046.1">
    <property type="nucleotide sequence ID" value="NZ_VWXL01000087.1"/>
</dbReference>
<dbReference type="AlphaFoldDB" id="A0A6N8I311"/>
<keyword evidence="1" id="KW-0812">Transmembrane</keyword>
<protein>
    <submittedName>
        <fullName evidence="3">Peptidase_C39 like family protein</fullName>
    </submittedName>
</protein>